<dbReference type="Gene3D" id="2.40.160.50">
    <property type="entry name" value="membrane protein fhac: a member of the omp85/tpsb transporter family"/>
    <property type="match status" value="1"/>
</dbReference>
<name>B4W381_9CYAN</name>
<dbReference type="EMBL" id="DS989873">
    <property type="protein sequence ID" value="EDX71349.1"/>
    <property type="molecule type" value="Genomic_DNA"/>
</dbReference>
<evidence type="ECO:0000256" key="3">
    <source>
        <dbReference type="ARBA" id="ARBA00022448"/>
    </source>
</evidence>
<proteinExistence type="inferred from homology"/>
<dbReference type="InterPro" id="IPR034746">
    <property type="entry name" value="POTRA"/>
</dbReference>
<dbReference type="AlphaFoldDB" id="B4W381"/>
<keyword evidence="5" id="KW-0812">Transmembrane</keyword>
<gene>
    <name evidence="11" type="ORF">MC7420_1563</name>
</gene>
<comment type="subcellular location">
    <subcellularLocation>
        <location evidence="1">Cell outer membrane</location>
    </subcellularLocation>
</comment>
<dbReference type="GO" id="GO:0009279">
    <property type="term" value="C:cell outer membrane"/>
    <property type="evidence" value="ECO:0007669"/>
    <property type="project" value="UniProtKB-SubCell"/>
</dbReference>
<feature type="region of interest" description="Disordered" evidence="9">
    <location>
        <begin position="16"/>
        <end position="77"/>
    </location>
</feature>
<dbReference type="PROSITE" id="PS51779">
    <property type="entry name" value="POTRA"/>
    <property type="match status" value="1"/>
</dbReference>
<evidence type="ECO:0000256" key="2">
    <source>
        <dbReference type="ARBA" id="ARBA00009055"/>
    </source>
</evidence>
<comment type="similarity">
    <text evidence="2">Belongs to the TPS (TC 1.B.20) family.</text>
</comment>
<keyword evidence="6" id="KW-0653">Protein transport</keyword>
<dbReference type="STRING" id="118168.MC7420_1563"/>
<keyword evidence="3" id="KW-0813">Transport</keyword>
<dbReference type="GO" id="GO:0008320">
    <property type="term" value="F:protein transmembrane transporter activity"/>
    <property type="evidence" value="ECO:0007669"/>
    <property type="project" value="TreeGrafter"/>
</dbReference>
<evidence type="ECO:0000313" key="11">
    <source>
        <dbReference type="EMBL" id="EDX71349.1"/>
    </source>
</evidence>
<dbReference type="Pfam" id="PF03865">
    <property type="entry name" value="ShlB"/>
    <property type="match status" value="1"/>
</dbReference>
<evidence type="ECO:0000256" key="8">
    <source>
        <dbReference type="ARBA" id="ARBA00023237"/>
    </source>
</evidence>
<organism evidence="11 12">
    <name type="scientific">Coleofasciculus chthonoplastes PCC 7420</name>
    <dbReference type="NCBI Taxonomy" id="118168"/>
    <lineage>
        <taxon>Bacteria</taxon>
        <taxon>Bacillati</taxon>
        <taxon>Cyanobacteriota</taxon>
        <taxon>Cyanophyceae</taxon>
        <taxon>Coleofasciculales</taxon>
        <taxon>Coleofasciculaceae</taxon>
        <taxon>Coleofasciculus</taxon>
    </lineage>
</organism>
<evidence type="ECO:0000259" key="10">
    <source>
        <dbReference type="PROSITE" id="PS51779"/>
    </source>
</evidence>
<dbReference type="eggNOG" id="COG2831">
    <property type="taxonomic scope" value="Bacteria"/>
</dbReference>
<dbReference type="PANTHER" id="PTHR34597">
    <property type="entry name" value="SLR1661 PROTEIN"/>
    <property type="match status" value="1"/>
</dbReference>
<dbReference type="OrthoDB" id="596066at2"/>
<keyword evidence="8" id="KW-0998">Cell outer membrane</keyword>
<dbReference type="InterPro" id="IPR051544">
    <property type="entry name" value="TPS_OM_transporter"/>
</dbReference>
<feature type="domain" description="POTRA" evidence="10">
    <location>
        <begin position="82"/>
        <end position="156"/>
    </location>
</feature>
<keyword evidence="4" id="KW-1134">Transmembrane beta strand</keyword>
<dbReference type="PANTHER" id="PTHR34597:SF3">
    <property type="entry name" value="OUTER MEMBRANE TRANSPORTER CDIB"/>
    <property type="match status" value="1"/>
</dbReference>
<evidence type="ECO:0000256" key="6">
    <source>
        <dbReference type="ARBA" id="ARBA00022927"/>
    </source>
</evidence>
<dbReference type="GO" id="GO:0046819">
    <property type="term" value="P:protein secretion by the type V secretion system"/>
    <property type="evidence" value="ECO:0007669"/>
    <property type="project" value="TreeGrafter"/>
</dbReference>
<evidence type="ECO:0000313" key="12">
    <source>
        <dbReference type="Proteomes" id="UP000003835"/>
    </source>
</evidence>
<keyword evidence="7" id="KW-0472">Membrane</keyword>
<keyword evidence="12" id="KW-1185">Reference proteome</keyword>
<evidence type="ECO:0000256" key="5">
    <source>
        <dbReference type="ARBA" id="ARBA00022692"/>
    </source>
</evidence>
<accession>B4W381</accession>
<sequence>MILPLAVPLALGNTYTLAQSSPPPGITIPGGAPETLEQTIPNPTDLSPPLPEETPLSPPQPNLQLPEIPQPPQVPSLSPERFRINQIEVLGSTVLQSEIAELTQAYHNQDVTFDTLLELRQQITQLYIQQGYVTSGAFLPKQDISDGMIQIQVVEGEIEQIQIQGLNHLKTGYVRRRLELATDTPFNQHRLEKALQLLQLDPLINQVNAELIAGSGSGRNILLLDLQEAPPFHAGISGANNQAPSIGSEQAHLLISHDNLFGLGDRVTAEYGFTEGLDSYRFNYGIPINARDGTISFSYSNSDSRILEAGFEELGINSESRTLSVNFRQPIARSPTTEFALGVSVDWRRSQTFLLDDIPFSFSQGPEDGESQVTVLRIFQEWSDRTPNRILAARSQFSLGLDAFDATINNTGTDGRFFSWLGQFQWVQRLSPRTVLLAEINTQLTPDALLSLERFGMGGGDSIRGYTQNQLVTDNGIWGSLEVRIPLTSNPNQLQLVPFFDIGTAWNNQDDDPHANTLASLGLGLNWRINSDLDLRLDYGIPLIKVNQRGDSLQESGFHFSLDYQPF</sequence>
<dbReference type="InterPro" id="IPR005565">
    <property type="entry name" value="Hemolysn_activator_HlyB_C"/>
</dbReference>
<dbReference type="HOGENOM" id="CLU_021521_0_0_3"/>
<reference evidence="11 12" key="1">
    <citation type="submission" date="2008-07" db="EMBL/GenBank/DDBJ databases">
        <authorList>
            <person name="Tandeau de Marsac N."/>
            <person name="Ferriera S."/>
            <person name="Johnson J."/>
            <person name="Kravitz S."/>
            <person name="Beeson K."/>
            <person name="Sutton G."/>
            <person name="Rogers Y.-H."/>
            <person name="Friedman R."/>
            <person name="Frazier M."/>
            <person name="Venter J.C."/>
        </authorList>
    </citation>
    <scope>NUCLEOTIDE SEQUENCE [LARGE SCALE GENOMIC DNA]</scope>
    <source>
        <strain evidence="11 12">PCC 7420</strain>
    </source>
</reference>
<evidence type="ECO:0000256" key="7">
    <source>
        <dbReference type="ARBA" id="ARBA00023136"/>
    </source>
</evidence>
<evidence type="ECO:0000256" key="9">
    <source>
        <dbReference type="SAM" id="MobiDB-lite"/>
    </source>
</evidence>
<dbReference type="Proteomes" id="UP000003835">
    <property type="component" value="Unassembled WGS sequence"/>
</dbReference>
<dbReference type="GO" id="GO:0098046">
    <property type="term" value="C:type V protein secretion system complex"/>
    <property type="evidence" value="ECO:0007669"/>
    <property type="project" value="TreeGrafter"/>
</dbReference>
<feature type="compositionally biased region" description="Pro residues" evidence="9">
    <location>
        <begin position="46"/>
        <end position="61"/>
    </location>
</feature>
<protein>
    <submittedName>
        <fullName evidence="11">Outer membrane protein, OMP85 family, putative</fullName>
    </submittedName>
</protein>
<dbReference type="Pfam" id="PF08479">
    <property type="entry name" value="POTRA_2"/>
    <property type="match status" value="1"/>
</dbReference>
<dbReference type="InterPro" id="IPR013686">
    <property type="entry name" value="Polypept-transport_assoc_ShlB"/>
</dbReference>
<dbReference type="Gene3D" id="3.10.20.310">
    <property type="entry name" value="membrane protein fhac"/>
    <property type="match status" value="1"/>
</dbReference>
<dbReference type="RefSeq" id="WP_006105701.1">
    <property type="nucleotide sequence ID" value="NZ_DS989873.1"/>
</dbReference>
<evidence type="ECO:0000256" key="4">
    <source>
        <dbReference type="ARBA" id="ARBA00022452"/>
    </source>
</evidence>
<evidence type="ECO:0000256" key="1">
    <source>
        <dbReference type="ARBA" id="ARBA00004442"/>
    </source>
</evidence>